<dbReference type="RefSeq" id="WP_106462711.1">
    <property type="nucleotide sequence ID" value="NZ_PXOQ01000007.1"/>
</dbReference>
<dbReference type="AlphaFoldDB" id="A0A2T1NDP6"/>
<reference evidence="1 2" key="1">
    <citation type="submission" date="2018-03" db="EMBL/GenBank/DDBJ databases">
        <title>Mesoflavibacter sp. HG37 and Mesoflavibacter sp. HG96 sp.nov., two marine bacteria isolated from seawater of Western Pacific Ocean.</title>
        <authorList>
            <person name="Cheng H."/>
            <person name="Wu Y.-H."/>
            <person name="Guo L.-L."/>
            <person name="Xu X.-W."/>
        </authorList>
    </citation>
    <scope>NUCLEOTIDE SEQUENCE [LARGE SCALE GENOMIC DNA]</scope>
    <source>
        <strain evidence="1 2">KCTC 32269</strain>
    </source>
</reference>
<accession>A0A2T1NDP6</accession>
<proteinExistence type="predicted"/>
<keyword evidence="2" id="KW-1185">Reference proteome</keyword>
<dbReference type="EMBL" id="PXOQ01000007">
    <property type="protein sequence ID" value="PSG90571.1"/>
    <property type="molecule type" value="Genomic_DNA"/>
</dbReference>
<name>A0A2T1NDP6_9FLAO</name>
<gene>
    <name evidence="1" type="ORF">C7H52_04620</name>
</gene>
<evidence type="ECO:0000313" key="2">
    <source>
        <dbReference type="Proteomes" id="UP000238426"/>
    </source>
</evidence>
<comment type="caution">
    <text evidence="1">The sequence shown here is derived from an EMBL/GenBank/DDBJ whole genome shotgun (WGS) entry which is preliminary data.</text>
</comment>
<organism evidence="1 2">
    <name type="scientific">Aurantibacter aestuarii</name>
    <dbReference type="NCBI Taxonomy" id="1266046"/>
    <lineage>
        <taxon>Bacteria</taxon>
        <taxon>Pseudomonadati</taxon>
        <taxon>Bacteroidota</taxon>
        <taxon>Flavobacteriia</taxon>
        <taxon>Flavobacteriales</taxon>
        <taxon>Flavobacteriaceae</taxon>
        <taxon>Aurantibacter</taxon>
    </lineage>
</organism>
<sequence>MNLPQTYEALFQEAEQLDLYKKLVLQLNKDFLYANIDLDFSGDILPSSLKFILHETVYKLIQEKFAEYLNLLYIIDVSEDKIKKLNGDDTLKLSEEVSFLILQREWQKVWYKQKFSKNKL</sequence>
<evidence type="ECO:0000313" key="1">
    <source>
        <dbReference type="EMBL" id="PSG90571.1"/>
    </source>
</evidence>
<dbReference type="OrthoDB" id="1120195at2"/>
<protein>
    <submittedName>
        <fullName evidence="1">Uncharacterized protein</fullName>
    </submittedName>
</protein>
<dbReference type="Proteomes" id="UP000238426">
    <property type="component" value="Unassembled WGS sequence"/>
</dbReference>